<reference evidence="1" key="2">
    <citation type="submission" date="2021-09" db="EMBL/GenBank/DDBJ databases">
        <authorList>
            <person name="Jia N."/>
            <person name="Wang J."/>
            <person name="Shi W."/>
            <person name="Du L."/>
            <person name="Sun Y."/>
            <person name="Zhan W."/>
            <person name="Jiang J."/>
            <person name="Wang Q."/>
            <person name="Zhang B."/>
            <person name="Ji P."/>
            <person name="Sakyi L.B."/>
            <person name="Cui X."/>
            <person name="Yuan T."/>
            <person name="Jiang B."/>
            <person name="Yang W."/>
            <person name="Lam T.T.-Y."/>
            <person name="Chang Q."/>
            <person name="Ding S."/>
            <person name="Wang X."/>
            <person name="Zhu J."/>
            <person name="Ruan X."/>
            <person name="Zhao L."/>
            <person name="Wei J."/>
            <person name="Que T."/>
            <person name="Du C."/>
            <person name="Cheng J."/>
            <person name="Dai P."/>
            <person name="Han X."/>
            <person name="Huang E."/>
            <person name="Gao Y."/>
            <person name="Liu J."/>
            <person name="Shao H."/>
            <person name="Ye R."/>
            <person name="Li L."/>
            <person name="Wei W."/>
            <person name="Wang X."/>
            <person name="Wang C."/>
            <person name="Huo Q."/>
            <person name="Li W."/>
            <person name="Guo W."/>
            <person name="Chen H."/>
            <person name="Chen S."/>
            <person name="Zhou L."/>
            <person name="Zhou L."/>
            <person name="Ni X."/>
            <person name="Tian J."/>
            <person name="Zhou Y."/>
            <person name="Sheng Y."/>
            <person name="Liu T."/>
            <person name="Pan Y."/>
            <person name="Xia L."/>
            <person name="Li J."/>
            <person name="Zhao F."/>
            <person name="Cao W."/>
        </authorList>
    </citation>
    <scope>NUCLEOTIDE SEQUENCE</scope>
    <source>
        <strain evidence="1">Rmic-2018</strain>
        <tissue evidence="1">Larvae</tissue>
    </source>
</reference>
<sequence length="357" mass="39730">MKRMRRQQFSQFERSDNLACLSALLVTPDLTSVRDLAELDHSIVRDELQKLHAVPSQLQVAALTDVVREEVRQLVRPLVPPPTEAPLLTSPGQVEGYQLAPQVQVGELHLPRPIYEKFRTSITVDRRDSPSWCVSGIRRNRPRFAALGYCQGGTGADSELGIDVARIRRKLHLIQAIEDFGVDEEKLCDGWEGVPARRKEAEELEHLALERATTRQKEAAAYEREREHLRLELRSFLVKRAGGQATVKEKIQERSGTINLEGAAELAGECGVCCQSEMTSIPSMRDSQDDSVVKEGVSRLGIDAVSLTEQEECTDALVKPESIEPEVLMSTDIDVDGLDSQTVTVILVAYIVKAEII</sequence>
<protein>
    <submittedName>
        <fullName evidence="1">Uncharacterized protein</fullName>
    </submittedName>
</protein>
<comment type="caution">
    <text evidence="1">The sequence shown here is derived from an EMBL/GenBank/DDBJ whole genome shotgun (WGS) entry which is preliminary data.</text>
</comment>
<keyword evidence="2" id="KW-1185">Reference proteome</keyword>
<accession>A0A9J6DBM0</accession>
<proteinExistence type="predicted"/>
<dbReference type="AlphaFoldDB" id="A0A9J6DBM0"/>
<reference evidence="1" key="1">
    <citation type="journal article" date="2020" name="Cell">
        <title>Large-Scale Comparative Analyses of Tick Genomes Elucidate Their Genetic Diversity and Vector Capacities.</title>
        <authorList>
            <consortium name="Tick Genome and Microbiome Consortium (TIGMIC)"/>
            <person name="Jia N."/>
            <person name="Wang J."/>
            <person name="Shi W."/>
            <person name="Du L."/>
            <person name="Sun Y."/>
            <person name="Zhan W."/>
            <person name="Jiang J.F."/>
            <person name="Wang Q."/>
            <person name="Zhang B."/>
            <person name="Ji P."/>
            <person name="Bell-Sakyi L."/>
            <person name="Cui X.M."/>
            <person name="Yuan T.T."/>
            <person name="Jiang B.G."/>
            <person name="Yang W.F."/>
            <person name="Lam T.T."/>
            <person name="Chang Q.C."/>
            <person name="Ding S.J."/>
            <person name="Wang X.J."/>
            <person name="Zhu J.G."/>
            <person name="Ruan X.D."/>
            <person name="Zhao L."/>
            <person name="Wei J.T."/>
            <person name="Ye R.Z."/>
            <person name="Que T.C."/>
            <person name="Du C.H."/>
            <person name="Zhou Y.H."/>
            <person name="Cheng J.X."/>
            <person name="Dai P.F."/>
            <person name="Guo W.B."/>
            <person name="Han X.H."/>
            <person name="Huang E.J."/>
            <person name="Li L.F."/>
            <person name="Wei W."/>
            <person name="Gao Y.C."/>
            <person name="Liu J.Z."/>
            <person name="Shao H.Z."/>
            <person name="Wang X."/>
            <person name="Wang C.C."/>
            <person name="Yang T.C."/>
            <person name="Huo Q.B."/>
            <person name="Li W."/>
            <person name="Chen H.Y."/>
            <person name="Chen S.E."/>
            <person name="Zhou L.G."/>
            <person name="Ni X.B."/>
            <person name="Tian J.H."/>
            <person name="Sheng Y."/>
            <person name="Liu T."/>
            <person name="Pan Y.S."/>
            <person name="Xia L.Y."/>
            <person name="Li J."/>
            <person name="Zhao F."/>
            <person name="Cao W.C."/>
        </authorList>
    </citation>
    <scope>NUCLEOTIDE SEQUENCE</scope>
    <source>
        <strain evidence="1">Rmic-2018</strain>
    </source>
</reference>
<evidence type="ECO:0000313" key="2">
    <source>
        <dbReference type="Proteomes" id="UP000821866"/>
    </source>
</evidence>
<dbReference type="EMBL" id="JABSTU010000010">
    <property type="protein sequence ID" value="KAH8019403.1"/>
    <property type="molecule type" value="Genomic_DNA"/>
</dbReference>
<gene>
    <name evidence="1" type="ORF">HPB51_019376</name>
</gene>
<dbReference type="Proteomes" id="UP000821866">
    <property type="component" value="Chromosome 8"/>
</dbReference>
<name>A0A9J6DBM0_RHIMP</name>
<organism evidence="1 2">
    <name type="scientific">Rhipicephalus microplus</name>
    <name type="common">Cattle tick</name>
    <name type="synonym">Boophilus microplus</name>
    <dbReference type="NCBI Taxonomy" id="6941"/>
    <lineage>
        <taxon>Eukaryota</taxon>
        <taxon>Metazoa</taxon>
        <taxon>Ecdysozoa</taxon>
        <taxon>Arthropoda</taxon>
        <taxon>Chelicerata</taxon>
        <taxon>Arachnida</taxon>
        <taxon>Acari</taxon>
        <taxon>Parasitiformes</taxon>
        <taxon>Ixodida</taxon>
        <taxon>Ixodoidea</taxon>
        <taxon>Ixodidae</taxon>
        <taxon>Rhipicephalinae</taxon>
        <taxon>Rhipicephalus</taxon>
        <taxon>Boophilus</taxon>
    </lineage>
</organism>
<evidence type="ECO:0000313" key="1">
    <source>
        <dbReference type="EMBL" id="KAH8019403.1"/>
    </source>
</evidence>